<dbReference type="InterPro" id="IPR023509">
    <property type="entry name" value="DTD-like_sf"/>
</dbReference>
<dbReference type="Pfam" id="PF08915">
    <property type="entry name" value="tRNA-Thr_ED"/>
    <property type="match status" value="1"/>
</dbReference>
<dbReference type="GO" id="GO:0005524">
    <property type="term" value="F:ATP binding"/>
    <property type="evidence" value="ECO:0007669"/>
    <property type="project" value="InterPro"/>
</dbReference>
<evidence type="ECO:0000313" key="2">
    <source>
        <dbReference type="EMBL" id="MBC8433879.1"/>
    </source>
</evidence>
<sequence length="137" mass="15693">MKMRVLFWYCDQFDWVPAFQALPDAAAADPAENENCVVAFVHIEPQDVKPGSSVETKLVKNAKWLARKWQITNIILHSFTHLGEEKAEAGEARALLDRTQKRLERAGYSVMQTPYGYFLDLKIQAKGHPLARVFKQF</sequence>
<feature type="domain" description="Threonyl-tRNA synthetase editing" evidence="1">
    <location>
        <begin position="3"/>
        <end position="136"/>
    </location>
</feature>
<accession>A0A8J6TLY4</accession>
<proteinExistence type="predicted"/>
<evidence type="ECO:0000259" key="1">
    <source>
        <dbReference type="Pfam" id="PF08915"/>
    </source>
</evidence>
<evidence type="ECO:0000313" key="3">
    <source>
        <dbReference type="Proteomes" id="UP000605201"/>
    </source>
</evidence>
<comment type="caution">
    <text evidence="2">The sequence shown here is derived from an EMBL/GenBank/DDBJ whole genome shotgun (WGS) entry which is preliminary data.</text>
</comment>
<reference evidence="2 3" key="1">
    <citation type="submission" date="2020-08" db="EMBL/GenBank/DDBJ databases">
        <title>Bridging the membrane lipid divide: bacteria of the FCB group superphylum have the potential to synthesize archaeal ether lipids.</title>
        <authorList>
            <person name="Villanueva L."/>
            <person name="Von Meijenfeldt F.A.B."/>
            <person name="Westbye A.B."/>
            <person name="Yadav S."/>
            <person name="Hopmans E.C."/>
            <person name="Dutilh B.E."/>
            <person name="Sinninghe Damste J.S."/>
        </authorList>
    </citation>
    <scope>NUCLEOTIDE SEQUENCE [LARGE SCALE GENOMIC DNA]</scope>
    <source>
        <strain evidence="2">NIOZ-UU17</strain>
    </source>
</reference>
<protein>
    <recommendedName>
        <fullName evidence="1">Threonyl-tRNA synthetase editing domain-containing protein</fullName>
    </recommendedName>
</protein>
<dbReference type="GO" id="GO:0008270">
    <property type="term" value="F:zinc ion binding"/>
    <property type="evidence" value="ECO:0007669"/>
    <property type="project" value="InterPro"/>
</dbReference>
<dbReference type="EMBL" id="JACNIG010000349">
    <property type="protein sequence ID" value="MBC8433879.1"/>
    <property type="molecule type" value="Genomic_DNA"/>
</dbReference>
<dbReference type="GO" id="GO:0005737">
    <property type="term" value="C:cytoplasm"/>
    <property type="evidence" value="ECO:0007669"/>
    <property type="project" value="InterPro"/>
</dbReference>
<organism evidence="2 3">
    <name type="scientific">Candidatus Desulfatibia vada</name>
    <dbReference type="NCBI Taxonomy" id="2841696"/>
    <lineage>
        <taxon>Bacteria</taxon>
        <taxon>Pseudomonadati</taxon>
        <taxon>Thermodesulfobacteriota</taxon>
        <taxon>Desulfobacteria</taxon>
        <taxon>Desulfobacterales</taxon>
        <taxon>Desulfobacterales incertae sedis</taxon>
        <taxon>Candidatus Desulfatibia</taxon>
    </lineage>
</organism>
<dbReference type="AlphaFoldDB" id="A0A8J6TLY4"/>
<dbReference type="GO" id="GO:0004829">
    <property type="term" value="F:threonine-tRNA ligase activity"/>
    <property type="evidence" value="ECO:0007669"/>
    <property type="project" value="InterPro"/>
</dbReference>
<dbReference type="Gene3D" id="3.50.80.10">
    <property type="entry name" value="D-tyrosyl-tRNA(Tyr) deacylase"/>
    <property type="match status" value="1"/>
</dbReference>
<dbReference type="InterPro" id="IPR015011">
    <property type="entry name" value="Threonyl-tRNA_syn_edit_dom_arc"/>
</dbReference>
<name>A0A8J6TLY4_9BACT</name>
<gene>
    <name evidence="2" type="ORF">H8D96_18360</name>
</gene>
<dbReference type="Proteomes" id="UP000605201">
    <property type="component" value="Unassembled WGS sequence"/>
</dbReference>